<evidence type="ECO:0000313" key="10">
    <source>
        <dbReference type="EMBL" id="CBN77321.1"/>
    </source>
</evidence>
<dbReference type="PANTHER" id="PTHR43399:SF4">
    <property type="entry name" value="CELL WALL-ASSOCIATED PROTEASE"/>
    <property type="match status" value="1"/>
</dbReference>
<evidence type="ECO:0000256" key="8">
    <source>
        <dbReference type="SAM" id="MobiDB-lite"/>
    </source>
</evidence>
<accession>D8LNG4</accession>
<evidence type="ECO:0000256" key="3">
    <source>
        <dbReference type="ARBA" id="ARBA00022801"/>
    </source>
</evidence>
<evidence type="ECO:0000256" key="2">
    <source>
        <dbReference type="ARBA" id="ARBA00022670"/>
    </source>
</evidence>
<dbReference type="AlphaFoldDB" id="D8LNG4"/>
<dbReference type="PANTHER" id="PTHR43399">
    <property type="entry name" value="SUBTILISIN-RELATED"/>
    <property type="match status" value="1"/>
</dbReference>
<dbReference type="PROSITE" id="PS00137">
    <property type="entry name" value="SUBTILASE_HIS"/>
    <property type="match status" value="1"/>
</dbReference>
<keyword evidence="11" id="KW-1185">Reference proteome</keyword>
<proteinExistence type="inferred from homology"/>
<dbReference type="InParanoid" id="D8LNG4"/>
<comment type="catalytic activity">
    <reaction evidence="5">
        <text>Hydrolysis of proteins with broad specificity for peptide bonds, and a preference for a large uncharged residue in P1. Hydrolyzes peptide amides.</text>
        <dbReference type="EC" id="3.4.21.62"/>
    </reaction>
</comment>
<dbReference type="InterPro" id="IPR034058">
    <property type="entry name" value="TagA/B/C/D_pept_dom"/>
</dbReference>
<protein>
    <recommendedName>
        <fullName evidence="6">subtilisin</fullName>
        <ecNumber evidence="6">3.4.21.62</ecNumber>
    </recommendedName>
</protein>
<gene>
    <name evidence="10" type="ORF">Esi_0044_0127</name>
</gene>
<dbReference type="PROSITE" id="PS51892">
    <property type="entry name" value="SUBTILASE"/>
    <property type="match status" value="1"/>
</dbReference>
<dbReference type="Proteomes" id="UP000002630">
    <property type="component" value="Linkage Group LG22"/>
</dbReference>
<dbReference type="Pfam" id="PF00082">
    <property type="entry name" value="Peptidase_S8"/>
    <property type="match status" value="1"/>
</dbReference>
<evidence type="ECO:0000256" key="1">
    <source>
        <dbReference type="ARBA" id="ARBA00011073"/>
    </source>
</evidence>
<dbReference type="GO" id="GO:0004252">
    <property type="term" value="F:serine-type endopeptidase activity"/>
    <property type="evidence" value="ECO:0007669"/>
    <property type="project" value="UniProtKB-UniRule"/>
</dbReference>
<evidence type="ECO:0000256" key="4">
    <source>
        <dbReference type="ARBA" id="ARBA00022825"/>
    </source>
</evidence>
<organism evidence="10 11">
    <name type="scientific">Ectocarpus siliculosus</name>
    <name type="common">Brown alga</name>
    <name type="synonym">Conferva siliculosa</name>
    <dbReference type="NCBI Taxonomy" id="2880"/>
    <lineage>
        <taxon>Eukaryota</taxon>
        <taxon>Sar</taxon>
        <taxon>Stramenopiles</taxon>
        <taxon>Ochrophyta</taxon>
        <taxon>PX clade</taxon>
        <taxon>Phaeophyceae</taxon>
        <taxon>Ectocarpales</taxon>
        <taxon>Ectocarpaceae</taxon>
        <taxon>Ectocarpus</taxon>
    </lineage>
</organism>
<feature type="active site" description="Charge relay system" evidence="7">
    <location>
        <position position="59"/>
    </location>
</feature>
<keyword evidence="4 7" id="KW-0720">Serine protease</keyword>
<feature type="active site" description="Charge relay system" evidence="7">
    <location>
        <position position="189"/>
    </location>
</feature>
<dbReference type="OrthoDB" id="10256524at2759"/>
<dbReference type="InterPro" id="IPR051048">
    <property type="entry name" value="Peptidase_S8/S53_subtilisin"/>
</dbReference>
<dbReference type="EMBL" id="FN649747">
    <property type="protein sequence ID" value="CBN77321.1"/>
    <property type="molecule type" value="Genomic_DNA"/>
</dbReference>
<evidence type="ECO:0000256" key="6">
    <source>
        <dbReference type="ARBA" id="ARBA00023619"/>
    </source>
</evidence>
<dbReference type="InterPro" id="IPR022398">
    <property type="entry name" value="Peptidase_S8_His-AS"/>
</dbReference>
<dbReference type="EMBL" id="FN648641">
    <property type="protein sequence ID" value="CBN77321.1"/>
    <property type="molecule type" value="Genomic_DNA"/>
</dbReference>
<feature type="compositionally biased region" description="Low complexity" evidence="8">
    <location>
        <begin position="691"/>
        <end position="700"/>
    </location>
</feature>
<feature type="active site" description="Charge relay system" evidence="7">
    <location>
        <position position="447"/>
    </location>
</feature>
<evidence type="ECO:0000259" key="9">
    <source>
        <dbReference type="Pfam" id="PF00082"/>
    </source>
</evidence>
<dbReference type="InterPro" id="IPR015500">
    <property type="entry name" value="Peptidase_S8_subtilisin-rel"/>
</dbReference>
<evidence type="ECO:0000313" key="11">
    <source>
        <dbReference type="Proteomes" id="UP000002630"/>
    </source>
</evidence>
<comment type="similarity">
    <text evidence="1 7">Belongs to the peptidase S8 family.</text>
</comment>
<dbReference type="EC" id="3.4.21.62" evidence="6"/>
<keyword evidence="3 7" id="KW-0378">Hydrolase</keyword>
<feature type="domain" description="Peptidase S8/S53" evidence="9">
    <location>
        <begin position="50"/>
        <end position="519"/>
    </location>
</feature>
<dbReference type="PRINTS" id="PR00723">
    <property type="entry name" value="SUBTILISIN"/>
</dbReference>
<dbReference type="InterPro" id="IPR023828">
    <property type="entry name" value="Peptidase_S8_Ser-AS"/>
</dbReference>
<name>D8LNG4_ECTSI</name>
<dbReference type="InterPro" id="IPR036852">
    <property type="entry name" value="Peptidase_S8/S53_dom_sf"/>
</dbReference>
<dbReference type="GO" id="GO:0006508">
    <property type="term" value="P:proteolysis"/>
    <property type="evidence" value="ECO:0007669"/>
    <property type="project" value="UniProtKB-KW"/>
</dbReference>
<feature type="region of interest" description="Disordered" evidence="8">
    <location>
        <begin position="663"/>
        <end position="701"/>
    </location>
</feature>
<evidence type="ECO:0000256" key="5">
    <source>
        <dbReference type="ARBA" id="ARBA00023529"/>
    </source>
</evidence>
<dbReference type="InterPro" id="IPR000209">
    <property type="entry name" value="Peptidase_S8/S53_dom"/>
</dbReference>
<evidence type="ECO:0000256" key="7">
    <source>
        <dbReference type="PROSITE-ProRule" id="PRU01240"/>
    </source>
</evidence>
<dbReference type="SUPFAM" id="SSF52743">
    <property type="entry name" value="Subtilisin-like"/>
    <property type="match status" value="1"/>
</dbReference>
<dbReference type="Gene3D" id="2.60.120.380">
    <property type="match status" value="1"/>
</dbReference>
<dbReference type="PROSITE" id="PS00138">
    <property type="entry name" value="SUBTILASE_SER"/>
    <property type="match status" value="1"/>
</dbReference>
<dbReference type="CDD" id="cd04842">
    <property type="entry name" value="Peptidases_S8_Kp43_protease"/>
    <property type="match status" value="1"/>
</dbReference>
<reference evidence="10 11" key="1">
    <citation type="journal article" date="2010" name="Nature">
        <title>The Ectocarpus genome and the independent evolution of multicellularity in brown algae.</title>
        <authorList>
            <person name="Cock J.M."/>
            <person name="Sterck L."/>
            <person name="Rouze P."/>
            <person name="Scornet D."/>
            <person name="Allen A.E."/>
            <person name="Amoutzias G."/>
            <person name="Anthouard V."/>
            <person name="Artiguenave F."/>
            <person name="Aury J.M."/>
            <person name="Badger J.H."/>
            <person name="Beszteri B."/>
            <person name="Billiau K."/>
            <person name="Bonnet E."/>
            <person name="Bothwell J.H."/>
            <person name="Bowler C."/>
            <person name="Boyen C."/>
            <person name="Brownlee C."/>
            <person name="Carrano C.J."/>
            <person name="Charrier B."/>
            <person name="Cho G.Y."/>
            <person name="Coelho S.M."/>
            <person name="Collen J."/>
            <person name="Corre E."/>
            <person name="Da Silva C."/>
            <person name="Delage L."/>
            <person name="Delaroque N."/>
            <person name="Dittami S.M."/>
            <person name="Doulbeau S."/>
            <person name="Elias M."/>
            <person name="Farnham G."/>
            <person name="Gachon C.M."/>
            <person name="Gschloessl B."/>
            <person name="Heesch S."/>
            <person name="Jabbari K."/>
            <person name="Jubin C."/>
            <person name="Kawai H."/>
            <person name="Kimura K."/>
            <person name="Kloareg B."/>
            <person name="Kupper F.C."/>
            <person name="Lang D."/>
            <person name="Le Bail A."/>
            <person name="Leblanc C."/>
            <person name="Lerouge P."/>
            <person name="Lohr M."/>
            <person name="Lopez P.J."/>
            <person name="Martens C."/>
            <person name="Maumus F."/>
            <person name="Michel G."/>
            <person name="Miranda-Saavedra D."/>
            <person name="Morales J."/>
            <person name="Moreau H."/>
            <person name="Motomura T."/>
            <person name="Nagasato C."/>
            <person name="Napoli C.A."/>
            <person name="Nelson D.R."/>
            <person name="Nyvall-Collen P."/>
            <person name="Peters A.F."/>
            <person name="Pommier C."/>
            <person name="Potin P."/>
            <person name="Poulain J."/>
            <person name="Quesneville H."/>
            <person name="Read B."/>
            <person name="Rensing S.A."/>
            <person name="Ritter A."/>
            <person name="Rousvoal S."/>
            <person name="Samanta M."/>
            <person name="Samson G."/>
            <person name="Schroeder D.C."/>
            <person name="Segurens B."/>
            <person name="Strittmatter M."/>
            <person name="Tonon T."/>
            <person name="Tregear J.W."/>
            <person name="Valentin K."/>
            <person name="von Dassow P."/>
            <person name="Yamagishi T."/>
            <person name="Van de Peer Y."/>
            <person name="Wincker P."/>
        </authorList>
    </citation>
    <scope>NUCLEOTIDE SEQUENCE [LARGE SCALE GENOMIC DNA]</scope>
    <source>
        <strain evidence="11">Ec32 / CCAP1310/4</strain>
    </source>
</reference>
<keyword evidence="2 7" id="KW-0645">Protease</keyword>
<sequence length="759" mass="80367">MGLVSFLASKPEVLRVAPRQSQALLNAAARANIQSATVTDTPLTDAGLDGTGQVVQVIDSGVDESSCFFAHDESGDHVPHGHYFEEWGINPSLTSSSFSSPTSDDDDDSWWWPWATADHHTGSYYQIAEEFDGGDFTIYPDRRKIIQYINLIKSDDTEGSHGDSFTTSLGQQYPWLSADHFEYDDEAGHGTHVAGSVAGATLNTPAELISCNDTETMSCVGACVDDDEANDVDDLATPYVEIADLDRLCPLFSDYDCDGLETDKCLSDDVAETLTNNGGMAQGAKLAIFDAFYDTFGLSPFVGTGLWEPCADADCKIHSNSYGGDFECSLGSNDVLYDEWMVSNPENLLIFAAGNDGELRRSTCTIGSPAIAKNVLAVGASTSGDTRLSATPGSGIDTVAVFSSYGPTSDSRIKPEVLAPGDAIYSAASDGSVDTHSCRLWAYVGTSMSTPIVAGASAMIRQYFMNETFFATDMTARGFCDEWAGCEAFSPSSATLKALMINSANLMGESSEPNGSRGFGRIHLEAGMPLGGEGSLALFVSDSNYTSIPELTRQEYNFDVNATAGLDLRVTLSWLDPPATTFSAVQLVHDLDLVVISPNGTRYTMWASGVTDSSNVNERVIVDADDVETGTWSVWIWADNLTTDVQSYSLVVNGAISPGTGVGAIERSSSTSSTSSDGLAETAPPWETGLSTSDSDTADTYTAPEEISSSDLYWDTEAPVEAESGSGAPTAVSAWSSLCVSLMSGVLAPLSAIALAALS</sequence>
<dbReference type="Gene3D" id="3.40.50.200">
    <property type="entry name" value="Peptidase S8/S53 domain"/>
    <property type="match status" value="2"/>
</dbReference>